<proteinExistence type="predicted"/>
<evidence type="ECO:0000313" key="2">
    <source>
        <dbReference type="Proteomes" id="UP001152531"/>
    </source>
</evidence>
<reference evidence="1" key="1">
    <citation type="submission" date="2022-06" db="EMBL/GenBank/DDBJ databases">
        <authorList>
            <person name="Legras J.-L."/>
            <person name="Devillers H."/>
            <person name="Grondin C."/>
        </authorList>
    </citation>
    <scope>NUCLEOTIDE SEQUENCE</scope>
    <source>
        <strain evidence="1">CLIB 1444</strain>
    </source>
</reference>
<comment type="caution">
    <text evidence="1">The sequence shown here is derived from an EMBL/GenBank/DDBJ whole genome shotgun (WGS) entry which is preliminary data.</text>
</comment>
<protein>
    <submittedName>
        <fullName evidence="1">Uncharacterized protein</fullName>
    </submittedName>
</protein>
<dbReference type="EMBL" id="CALSDN010000002">
    <property type="protein sequence ID" value="CAH6719480.1"/>
    <property type="molecule type" value="Genomic_DNA"/>
</dbReference>
<name>A0ACA9Y3Z8_9ASCO</name>
<sequence length="427" mass="48265">MSDSNTSQIILGCFVAVVSSAIQSLGITLQRRSHLIPIHTTDIHDNSHHIHQKYKRNMWLFGFFLFIIANVLGSLIQISTLPLIILSPLQSIGLIFNSLLSCLLLPGETFTYKLGMGTFVISIGAFIIAYNGNATPLPPPEDLSPNKKFTIILNKLLRPGFLVWFIFTFVLISLLLLTNVSITFKRNKLKETLKYRQSKSLIRYLDKLKFTRGINFGLISGTLTAHTFLFAKSLIDVIVETIMNEKNSLGIILTSSNITPYVLLIIMLMIVGFQLTAFNLALSQISTSILYPLCFLVYNMMNLLNDLIFNSLISNHRMTVGQLIWVVFGLTGVLIGVVLISWDSAVGSNNIKHFPCIKSEDDYILHTKFPYTDHKVNDDTPLLELDSSFNSYDSNYLHPNVYPSRQHSKKKRILSFEQKQLLEQLDL</sequence>
<dbReference type="Proteomes" id="UP001152531">
    <property type="component" value="Unassembled WGS sequence"/>
</dbReference>
<evidence type="ECO:0000313" key="1">
    <source>
        <dbReference type="EMBL" id="CAH6719480.1"/>
    </source>
</evidence>
<gene>
    <name evidence="1" type="ORF">CLIB1444_02S09494</name>
</gene>
<organism evidence="1 2">
    <name type="scientific">[Candida] jaroonii</name>
    <dbReference type="NCBI Taxonomy" id="467808"/>
    <lineage>
        <taxon>Eukaryota</taxon>
        <taxon>Fungi</taxon>
        <taxon>Dikarya</taxon>
        <taxon>Ascomycota</taxon>
        <taxon>Saccharomycotina</taxon>
        <taxon>Pichiomycetes</taxon>
        <taxon>Debaryomycetaceae</taxon>
        <taxon>Yamadazyma</taxon>
    </lineage>
</organism>
<accession>A0ACA9Y3Z8</accession>
<keyword evidence="2" id="KW-1185">Reference proteome</keyword>